<keyword evidence="2" id="KW-1185">Reference proteome</keyword>
<evidence type="ECO:0000313" key="1">
    <source>
        <dbReference type="EMBL" id="KAE9341281.1"/>
    </source>
</evidence>
<protein>
    <submittedName>
        <fullName evidence="1">Uncharacterized protein</fullName>
    </submittedName>
</protein>
<reference evidence="1 2" key="1">
    <citation type="submission" date="2018-08" db="EMBL/GenBank/DDBJ databases">
        <title>Genomic investigation of the strawberry pathogen Phytophthora fragariae indicates pathogenicity is determined by transcriptional variation in three key races.</title>
        <authorList>
            <person name="Adams T.M."/>
            <person name="Armitage A.D."/>
            <person name="Sobczyk M.K."/>
            <person name="Bates H.J."/>
            <person name="Dunwell J.M."/>
            <person name="Nellist C.F."/>
            <person name="Harrison R.J."/>
        </authorList>
    </citation>
    <scope>NUCLEOTIDE SEQUENCE [LARGE SCALE GENOMIC DNA]</scope>
    <source>
        <strain evidence="1 2">SCRP333</strain>
    </source>
</reference>
<dbReference type="EMBL" id="QXFT01000539">
    <property type="protein sequence ID" value="KAE9341281.1"/>
    <property type="molecule type" value="Genomic_DNA"/>
</dbReference>
<proteinExistence type="predicted"/>
<gene>
    <name evidence="1" type="ORF">PR003_g10070</name>
</gene>
<dbReference type="AlphaFoldDB" id="A0A6A4FGC8"/>
<organism evidence="1 2">
    <name type="scientific">Phytophthora rubi</name>
    <dbReference type="NCBI Taxonomy" id="129364"/>
    <lineage>
        <taxon>Eukaryota</taxon>
        <taxon>Sar</taxon>
        <taxon>Stramenopiles</taxon>
        <taxon>Oomycota</taxon>
        <taxon>Peronosporomycetes</taxon>
        <taxon>Peronosporales</taxon>
        <taxon>Peronosporaceae</taxon>
        <taxon>Phytophthora</taxon>
    </lineage>
</organism>
<dbReference type="Proteomes" id="UP000434957">
    <property type="component" value="Unassembled WGS sequence"/>
</dbReference>
<name>A0A6A4FGC8_9STRA</name>
<sequence length="110" mass="12288">MVFVIHLRERECVPFDAPPAVLMALNSGRLGPRGLTDMYFRAQSEMEQLGRSSSNANFSADFGAGATLLVTTVDCLTYKNLLFIGRALTHLLVDSPHWWRNFNEAIRAMA</sequence>
<evidence type="ECO:0000313" key="2">
    <source>
        <dbReference type="Proteomes" id="UP000434957"/>
    </source>
</evidence>
<accession>A0A6A4FGC8</accession>
<comment type="caution">
    <text evidence="1">The sequence shown here is derived from an EMBL/GenBank/DDBJ whole genome shotgun (WGS) entry which is preliminary data.</text>
</comment>